<keyword evidence="3" id="KW-1185">Reference proteome</keyword>
<evidence type="ECO:0000313" key="3">
    <source>
        <dbReference type="Proteomes" id="UP000585905"/>
    </source>
</evidence>
<gene>
    <name evidence="2" type="ORF">FHX53_001599</name>
</gene>
<dbReference type="Proteomes" id="UP000585905">
    <property type="component" value="Unassembled WGS sequence"/>
</dbReference>
<dbReference type="EMBL" id="JACGWX010000003">
    <property type="protein sequence ID" value="MBA8848007.1"/>
    <property type="molecule type" value="Genomic_DNA"/>
</dbReference>
<feature type="region of interest" description="Disordered" evidence="1">
    <location>
        <begin position="1"/>
        <end position="91"/>
    </location>
</feature>
<sequence length="91" mass="9716">MVDDMAERLPAEDQAPADRACAPGKPAPGKPAPGETATVASIPAEPRRPPQRRRATTPPPPGSDPSPIGEPERHRVDENDARLTAEKPPHY</sequence>
<protein>
    <submittedName>
        <fullName evidence="2">Uncharacterized protein</fullName>
    </submittedName>
</protein>
<proteinExistence type="predicted"/>
<feature type="compositionally biased region" description="Basic and acidic residues" evidence="1">
    <location>
        <begin position="70"/>
        <end position="91"/>
    </location>
</feature>
<name>A0A839E943_9MICO</name>
<feature type="compositionally biased region" description="Basic and acidic residues" evidence="1">
    <location>
        <begin position="1"/>
        <end position="11"/>
    </location>
</feature>
<dbReference type="RefSeq" id="WP_182490816.1">
    <property type="nucleotide sequence ID" value="NZ_BAAAOV010000001.1"/>
</dbReference>
<evidence type="ECO:0000256" key="1">
    <source>
        <dbReference type="SAM" id="MobiDB-lite"/>
    </source>
</evidence>
<evidence type="ECO:0000313" key="2">
    <source>
        <dbReference type="EMBL" id="MBA8848007.1"/>
    </source>
</evidence>
<comment type="caution">
    <text evidence="2">The sequence shown here is derived from an EMBL/GenBank/DDBJ whole genome shotgun (WGS) entry which is preliminary data.</text>
</comment>
<dbReference type="AlphaFoldDB" id="A0A839E943"/>
<reference evidence="2 3" key="1">
    <citation type="submission" date="2020-07" db="EMBL/GenBank/DDBJ databases">
        <title>Sequencing the genomes of 1000 actinobacteria strains.</title>
        <authorList>
            <person name="Klenk H.-P."/>
        </authorList>
    </citation>
    <scope>NUCLEOTIDE SEQUENCE [LARGE SCALE GENOMIC DNA]</scope>
    <source>
        <strain evidence="2 3">DSM 19663</strain>
    </source>
</reference>
<accession>A0A839E943</accession>
<organism evidence="2 3">
    <name type="scientific">Microcella alkalica</name>
    <dbReference type="NCBI Taxonomy" id="355930"/>
    <lineage>
        <taxon>Bacteria</taxon>
        <taxon>Bacillati</taxon>
        <taxon>Actinomycetota</taxon>
        <taxon>Actinomycetes</taxon>
        <taxon>Micrococcales</taxon>
        <taxon>Microbacteriaceae</taxon>
        <taxon>Microcella</taxon>
    </lineage>
</organism>